<reference evidence="1" key="1">
    <citation type="submission" date="2021-02" db="EMBL/GenBank/DDBJ databases">
        <authorList>
            <consortium name="DOE Joint Genome Institute"/>
            <person name="Ahrendt S."/>
            <person name="Looney B.P."/>
            <person name="Miyauchi S."/>
            <person name="Morin E."/>
            <person name="Drula E."/>
            <person name="Courty P.E."/>
            <person name="Chicoki N."/>
            <person name="Fauchery L."/>
            <person name="Kohler A."/>
            <person name="Kuo A."/>
            <person name="Labutti K."/>
            <person name="Pangilinan J."/>
            <person name="Lipzen A."/>
            <person name="Riley R."/>
            <person name="Andreopoulos W."/>
            <person name="He G."/>
            <person name="Johnson J."/>
            <person name="Barry K.W."/>
            <person name="Grigoriev I.V."/>
            <person name="Nagy L."/>
            <person name="Hibbett D."/>
            <person name="Henrissat B."/>
            <person name="Matheny P.B."/>
            <person name="Labbe J."/>
            <person name="Martin F."/>
        </authorList>
    </citation>
    <scope>NUCLEOTIDE SEQUENCE</scope>
    <source>
        <strain evidence="1">EC-137</strain>
    </source>
</reference>
<gene>
    <name evidence="1" type="ORF">K488DRAFT_39963</name>
</gene>
<proteinExistence type="predicted"/>
<evidence type="ECO:0000313" key="2">
    <source>
        <dbReference type="Proteomes" id="UP000814128"/>
    </source>
</evidence>
<name>A0ACB8QZH6_9AGAM</name>
<accession>A0ACB8QZH6</accession>
<dbReference type="Proteomes" id="UP000814128">
    <property type="component" value="Unassembled WGS sequence"/>
</dbReference>
<comment type="caution">
    <text evidence="1">The sequence shown here is derived from an EMBL/GenBank/DDBJ whole genome shotgun (WGS) entry which is preliminary data.</text>
</comment>
<organism evidence="1 2">
    <name type="scientific">Vararia minispora EC-137</name>
    <dbReference type="NCBI Taxonomy" id="1314806"/>
    <lineage>
        <taxon>Eukaryota</taxon>
        <taxon>Fungi</taxon>
        <taxon>Dikarya</taxon>
        <taxon>Basidiomycota</taxon>
        <taxon>Agaricomycotina</taxon>
        <taxon>Agaricomycetes</taxon>
        <taxon>Russulales</taxon>
        <taxon>Lachnocladiaceae</taxon>
        <taxon>Vararia</taxon>
    </lineage>
</organism>
<reference evidence="1" key="2">
    <citation type="journal article" date="2022" name="New Phytol.">
        <title>Evolutionary transition to the ectomycorrhizal habit in the genomes of a hyperdiverse lineage of mushroom-forming fungi.</title>
        <authorList>
            <person name="Looney B."/>
            <person name="Miyauchi S."/>
            <person name="Morin E."/>
            <person name="Drula E."/>
            <person name="Courty P.E."/>
            <person name="Kohler A."/>
            <person name="Kuo A."/>
            <person name="LaButti K."/>
            <person name="Pangilinan J."/>
            <person name="Lipzen A."/>
            <person name="Riley R."/>
            <person name="Andreopoulos W."/>
            <person name="He G."/>
            <person name="Johnson J."/>
            <person name="Nolan M."/>
            <person name="Tritt A."/>
            <person name="Barry K.W."/>
            <person name="Grigoriev I.V."/>
            <person name="Nagy L.G."/>
            <person name="Hibbett D."/>
            <person name="Henrissat B."/>
            <person name="Matheny P.B."/>
            <person name="Labbe J."/>
            <person name="Martin F.M."/>
        </authorList>
    </citation>
    <scope>NUCLEOTIDE SEQUENCE</scope>
    <source>
        <strain evidence="1">EC-137</strain>
    </source>
</reference>
<dbReference type="EMBL" id="MU273466">
    <property type="protein sequence ID" value="KAI0036997.1"/>
    <property type="molecule type" value="Genomic_DNA"/>
</dbReference>
<keyword evidence="2" id="KW-1185">Reference proteome</keyword>
<sequence>MSKPFSLRIQHGIAGGFAPPNPSAVHDLSFEQGASTIFLSSKIRPDGTPSLQAQDLKAIHPSTEDNVSLLAELESILNKLPTEDVPSSDIYGRDIGIFYQSPDLTWINAAPQGCARFESDVKVTEEDKTAFGRAVEIIETLVQRGVAHES</sequence>
<evidence type="ECO:0000313" key="1">
    <source>
        <dbReference type="EMBL" id="KAI0036997.1"/>
    </source>
</evidence>
<protein>
    <submittedName>
        <fullName evidence="1">Uncharacterized protein</fullName>
    </submittedName>
</protein>